<dbReference type="FunFam" id="3.40.50.300:FF:000222">
    <property type="entry name" value="RAB32, member RAS oncogene family"/>
    <property type="match status" value="1"/>
</dbReference>
<comment type="similarity">
    <text evidence="1 7">Belongs to the small GTPase superfamily. Rab family.</text>
</comment>
<dbReference type="GO" id="GO:0003924">
    <property type="term" value="F:GTPase activity"/>
    <property type="evidence" value="ECO:0007669"/>
    <property type="project" value="UniProtKB-UniRule"/>
</dbReference>
<dbReference type="Proteomes" id="UP000579812">
    <property type="component" value="Unassembled WGS sequence"/>
</dbReference>
<name>A0A7J6CCS1_9TELE</name>
<gene>
    <name evidence="8" type="ORF">G5714_015420</name>
</gene>
<dbReference type="GO" id="GO:0005764">
    <property type="term" value="C:lysosome"/>
    <property type="evidence" value="ECO:0007669"/>
    <property type="project" value="TreeGrafter"/>
</dbReference>
<dbReference type="SMART" id="SM00176">
    <property type="entry name" value="RAN"/>
    <property type="match status" value="1"/>
</dbReference>
<dbReference type="PRINTS" id="PR00449">
    <property type="entry name" value="RASTRNSFRMNG"/>
</dbReference>
<dbReference type="InterPro" id="IPR001806">
    <property type="entry name" value="Small_GTPase"/>
</dbReference>
<comment type="subcellular location">
    <subcellularLocation>
        <location evidence="6">Endomembrane system</location>
        <topology evidence="6">Lipid-anchor</topology>
        <orientation evidence="6">Cytoplasmic side</orientation>
    </subcellularLocation>
    <subcellularLocation>
        <location evidence="7">Membrane</location>
        <topology evidence="7">Lipid-anchor</topology>
    </subcellularLocation>
</comment>
<comment type="function">
    <text evidence="7">The small GTPases Rab are key regulators in vesicle trafficking.</text>
</comment>
<dbReference type="GO" id="GO:0016020">
    <property type="term" value="C:membrane"/>
    <property type="evidence" value="ECO:0007669"/>
    <property type="project" value="UniProtKB-SubCell"/>
</dbReference>
<sequence>MQNHHLKEHLYKILVIGDLGVGKTSIIKRYVHQNFSPNYRATIGVDFALKVLNLDQETVRLQLWDIAGQERFGNMTRVYYREAMGAFIVFDVTRPSTFEAVTKWKEDLDAKLSLSNGKNVATVLLANKCDQGRDVLTNNGIKMEQFCQENGFVGWFETSAKENINIDEAAHCLVKHIIANENDLLQSEVADTISPQQESSRRGTCSACFSAREATLSPCLGFHAVGLKAMYLLLLMCVSIILTSTEAQNHLLGPLQTISDTFCHDAPQQRRTCQLGKGYPPPRCCTTVLEKIPRCILGLVSGCEIQSKYGA</sequence>
<dbReference type="Gene3D" id="3.40.50.300">
    <property type="entry name" value="P-loop containing nucleotide triphosphate hydrolases"/>
    <property type="match status" value="1"/>
</dbReference>
<dbReference type="GO" id="GO:0005770">
    <property type="term" value="C:late endosome"/>
    <property type="evidence" value="ECO:0007669"/>
    <property type="project" value="TreeGrafter"/>
</dbReference>
<dbReference type="CDD" id="cd04107">
    <property type="entry name" value="Rab32_Rab38"/>
    <property type="match status" value="1"/>
</dbReference>
<dbReference type="InterPro" id="IPR027417">
    <property type="entry name" value="P-loop_NTPase"/>
</dbReference>
<evidence type="ECO:0000256" key="5">
    <source>
        <dbReference type="ARBA" id="ARBA00023289"/>
    </source>
</evidence>
<evidence type="ECO:0000256" key="6">
    <source>
        <dbReference type="ARBA" id="ARBA00046278"/>
    </source>
</evidence>
<dbReference type="EMBL" id="JAAMOB010000015">
    <property type="protein sequence ID" value="KAF4104433.1"/>
    <property type="molecule type" value="Genomic_DNA"/>
</dbReference>
<evidence type="ECO:0000313" key="8">
    <source>
        <dbReference type="EMBL" id="KAF4104433.1"/>
    </source>
</evidence>
<keyword evidence="3 7" id="KW-0342">GTP-binding</keyword>
<dbReference type="GO" id="GO:0005802">
    <property type="term" value="C:trans-Golgi network"/>
    <property type="evidence" value="ECO:0007669"/>
    <property type="project" value="UniProtKB-UniRule"/>
</dbReference>
<dbReference type="PROSITE" id="PS51419">
    <property type="entry name" value="RAB"/>
    <property type="match status" value="1"/>
</dbReference>
<keyword evidence="9" id="KW-1185">Reference proteome</keyword>
<protein>
    <recommendedName>
        <fullName evidence="7">Ras-related protein Rab</fullName>
    </recommendedName>
</protein>
<dbReference type="SMART" id="SM00173">
    <property type="entry name" value="RAS"/>
    <property type="match status" value="1"/>
</dbReference>
<dbReference type="Pfam" id="PF00071">
    <property type="entry name" value="Ras"/>
    <property type="match status" value="1"/>
</dbReference>
<dbReference type="GO" id="GO:0005525">
    <property type="term" value="F:GTP binding"/>
    <property type="evidence" value="ECO:0007669"/>
    <property type="project" value="UniProtKB-UniRule"/>
</dbReference>
<dbReference type="SMART" id="SM00174">
    <property type="entry name" value="RHO"/>
    <property type="match status" value="1"/>
</dbReference>
<evidence type="ECO:0000256" key="4">
    <source>
        <dbReference type="ARBA" id="ARBA00023288"/>
    </source>
</evidence>
<evidence type="ECO:0000256" key="2">
    <source>
        <dbReference type="ARBA" id="ARBA00022741"/>
    </source>
</evidence>
<comment type="caution">
    <text evidence="8">The sequence shown here is derived from an EMBL/GenBank/DDBJ whole genome shotgun (WGS) entry which is preliminary data.</text>
</comment>
<evidence type="ECO:0000313" key="9">
    <source>
        <dbReference type="Proteomes" id="UP000579812"/>
    </source>
</evidence>
<dbReference type="GO" id="GO:0090385">
    <property type="term" value="P:phagosome-lysosome fusion"/>
    <property type="evidence" value="ECO:0007669"/>
    <property type="project" value="TreeGrafter"/>
</dbReference>
<dbReference type="InterPro" id="IPR005225">
    <property type="entry name" value="Small_GTP-bd"/>
</dbReference>
<accession>A0A7J6CCS1</accession>
<evidence type="ECO:0000256" key="3">
    <source>
        <dbReference type="ARBA" id="ARBA00023134"/>
    </source>
</evidence>
<dbReference type="NCBIfam" id="TIGR00231">
    <property type="entry name" value="small_GTP"/>
    <property type="match status" value="1"/>
</dbReference>
<keyword evidence="4 7" id="KW-0449">Lipoprotein</keyword>
<keyword evidence="5 7" id="KW-0636">Prenylation</keyword>
<dbReference type="GO" id="GO:0045335">
    <property type="term" value="C:phagocytic vesicle"/>
    <property type="evidence" value="ECO:0007669"/>
    <property type="project" value="TreeGrafter"/>
</dbReference>
<organism evidence="8 9">
    <name type="scientific">Onychostoma macrolepis</name>
    <dbReference type="NCBI Taxonomy" id="369639"/>
    <lineage>
        <taxon>Eukaryota</taxon>
        <taxon>Metazoa</taxon>
        <taxon>Chordata</taxon>
        <taxon>Craniata</taxon>
        <taxon>Vertebrata</taxon>
        <taxon>Euteleostomi</taxon>
        <taxon>Actinopterygii</taxon>
        <taxon>Neopterygii</taxon>
        <taxon>Teleostei</taxon>
        <taxon>Ostariophysi</taxon>
        <taxon>Cypriniformes</taxon>
        <taxon>Cyprinidae</taxon>
        <taxon>Acrossocheilinae</taxon>
        <taxon>Onychostoma</taxon>
    </lineage>
</organism>
<dbReference type="SUPFAM" id="SSF52540">
    <property type="entry name" value="P-loop containing nucleoside triphosphate hydrolases"/>
    <property type="match status" value="1"/>
</dbReference>
<evidence type="ECO:0000256" key="1">
    <source>
        <dbReference type="ARBA" id="ARBA00006270"/>
    </source>
</evidence>
<dbReference type="PANTHER" id="PTHR47981">
    <property type="entry name" value="RAB FAMILY"/>
    <property type="match status" value="1"/>
</dbReference>
<dbReference type="AlphaFoldDB" id="A0A7J6CCS1"/>
<evidence type="ECO:0000256" key="7">
    <source>
        <dbReference type="RuleBase" id="RU367128"/>
    </source>
</evidence>
<dbReference type="PROSITE" id="PS51421">
    <property type="entry name" value="RAS"/>
    <property type="match status" value="1"/>
</dbReference>
<dbReference type="PANTHER" id="PTHR47981:SF43">
    <property type="entry name" value="RAS-RELATED PROTEIN RAB"/>
    <property type="match status" value="1"/>
</dbReference>
<keyword evidence="2 7" id="KW-0547">Nucleotide-binding</keyword>
<dbReference type="SMART" id="SM00175">
    <property type="entry name" value="RAB"/>
    <property type="match status" value="1"/>
</dbReference>
<keyword evidence="7" id="KW-0472">Membrane</keyword>
<dbReference type="InterPro" id="IPR030697">
    <property type="entry name" value="Rab29/Rab38/Rab32"/>
</dbReference>
<dbReference type="GO" id="GO:0008333">
    <property type="term" value="P:endosome to lysosome transport"/>
    <property type="evidence" value="ECO:0007669"/>
    <property type="project" value="TreeGrafter"/>
</dbReference>
<proteinExistence type="inferred from homology"/>
<reference evidence="8 9" key="1">
    <citation type="submission" date="2020-04" db="EMBL/GenBank/DDBJ databases">
        <title>Chromosome-level genome assembly of a cyprinid fish Onychostoma macrolepis by integration of Nanopore Sequencing, Bionano and Hi-C technology.</title>
        <authorList>
            <person name="Wang D."/>
        </authorList>
    </citation>
    <scope>NUCLEOTIDE SEQUENCE [LARGE SCALE GENOMIC DNA]</scope>
    <source>
        <strain evidence="8">SWU-2019</strain>
        <tissue evidence="8">Muscle</tissue>
    </source>
</reference>